<dbReference type="Gene3D" id="3.80.10.10">
    <property type="entry name" value="Ribonuclease Inhibitor"/>
    <property type="match status" value="1"/>
</dbReference>
<sequence length="344" mass="37723">MFYTNHLAEFAGLPVVEFPFERTDQGWRQELQRVHERGGDPSGSPSAASVAWRLRIDGRTESEDGEAGYVARFLSEVGAEQVRALVIGDWDDSSDQGLYDAVNLLVEHADALSNLRSVYVGDMGFEECELSWIDHSDLAPLVVAFPRLEEIAVRGADGMGDDVLALHVPSHDSLRSLTIECGGLPGSTTRGVASSGLPALEHLELWLGVEHYGGSTSPEDLAPVLSGEAFPRLKYLGVRNAQKVDEWVPVLAEAPVVRRVEVLDLSLGILTDEGGRMLVDRIEAFSGLRGLDLHHHFMSEEMVERVRSAFAGVGVETDLSYRLGIDYDEDEDDGEPRYYTAVAE</sequence>
<evidence type="ECO:0008006" key="3">
    <source>
        <dbReference type="Google" id="ProtNLM"/>
    </source>
</evidence>
<reference evidence="2" key="1">
    <citation type="submission" date="2016-08" db="EMBL/GenBank/DDBJ databases">
        <authorList>
            <person name="Tokovenko B."/>
            <person name="Kalinowski J."/>
        </authorList>
    </citation>
    <scope>NUCLEOTIDE SEQUENCE [LARGE SCALE GENOMIC DNA]</scope>
    <source>
        <strain evidence="2">UTMC102</strain>
    </source>
</reference>
<name>A0A1V3BWH9_9ACTN</name>
<gene>
    <name evidence="1" type="ORF">NOSIN_00710</name>
</gene>
<organism evidence="1 2">
    <name type="scientific">Nocardiopsis sinuspersici</name>
    <dbReference type="NCBI Taxonomy" id="501010"/>
    <lineage>
        <taxon>Bacteria</taxon>
        <taxon>Bacillati</taxon>
        <taxon>Actinomycetota</taxon>
        <taxon>Actinomycetes</taxon>
        <taxon>Streptosporangiales</taxon>
        <taxon>Nocardiopsidaceae</taxon>
        <taxon>Nocardiopsis</taxon>
    </lineage>
</organism>
<dbReference type="AlphaFoldDB" id="A0A1V3BWH9"/>
<accession>A0A1V3BWH9</accession>
<dbReference type="EMBL" id="MCOK01000001">
    <property type="protein sequence ID" value="OOC52536.1"/>
    <property type="molecule type" value="Genomic_DNA"/>
</dbReference>
<evidence type="ECO:0000313" key="1">
    <source>
        <dbReference type="EMBL" id="OOC52536.1"/>
    </source>
</evidence>
<comment type="caution">
    <text evidence="1">The sequence shown here is derived from an EMBL/GenBank/DDBJ whole genome shotgun (WGS) entry which is preliminary data.</text>
</comment>
<protein>
    <recommendedName>
        <fullName evidence="3">Cytoplasmic protein</fullName>
    </recommendedName>
</protein>
<dbReference type="InterPro" id="IPR032675">
    <property type="entry name" value="LRR_dom_sf"/>
</dbReference>
<dbReference type="Proteomes" id="UP000189004">
    <property type="component" value="Unassembled WGS sequence"/>
</dbReference>
<dbReference type="SUPFAM" id="SSF52047">
    <property type="entry name" value="RNI-like"/>
    <property type="match status" value="1"/>
</dbReference>
<keyword evidence="2" id="KW-1185">Reference proteome</keyword>
<dbReference type="InterPro" id="IPR047722">
    <property type="entry name" value="STM4015-like"/>
</dbReference>
<proteinExistence type="predicted"/>
<evidence type="ECO:0000313" key="2">
    <source>
        <dbReference type="Proteomes" id="UP000189004"/>
    </source>
</evidence>
<dbReference type="NCBIfam" id="NF038076">
    <property type="entry name" value="fam_STM4015"/>
    <property type="match status" value="1"/>
</dbReference>
<dbReference type="RefSeq" id="WP_077688880.1">
    <property type="nucleotide sequence ID" value="NZ_MCOK01000001.1"/>
</dbReference>
<dbReference type="OrthoDB" id="9781345at2"/>
<dbReference type="STRING" id="501010.NOSIN_00710"/>